<dbReference type="PANTHER" id="PTHR38134:SF2">
    <property type="entry name" value="GALACTOKINASE"/>
    <property type="match status" value="1"/>
</dbReference>
<evidence type="ECO:0000313" key="2">
    <source>
        <dbReference type="Proteomes" id="UP000244571"/>
    </source>
</evidence>
<sequence>MHIRPVSTCLVAVSSHGFGHLSQVVPVINTVDQMLGEPSGSHHLPRSVNWIVRTSLDPRQVNSRIAPKIRIDPGSDDFGMVMHDALTLDLSGSLARYAHAHQDWAAKVDLLADHLTSLKIDAVLADVPYLTLAAAHQAGIRTVALCSLNWADILQACVAKAPAAGDSLRKAGLSWQGFEQILDQMREAYNHASRFLQPEPGMAMPSLTNGLAVGPVCEIPRPCPRASLEALARLHGHDGTGWFVLVSMGGIPTRLSPERWPESCLGKPVYYLVTSGLAARHPQALAIDDASMQSMGLTFANLFAGCDLVISKPGYGTFVESACSGTPLLFLPRPDWPESPALVDWILQHGRAAPLMLDQLGTHQIEAAMASLLEQGRFDALQPTGNRQAAEYLLKVLTEERVSGVGQDATDHQSDNCN</sequence>
<evidence type="ECO:0008006" key="3">
    <source>
        <dbReference type="Google" id="ProtNLM"/>
    </source>
</evidence>
<dbReference type="EMBL" id="CP028901">
    <property type="protein sequence ID" value="AWB34599.1"/>
    <property type="molecule type" value="Genomic_DNA"/>
</dbReference>
<dbReference type="Gene3D" id="3.40.50.2000">
    <property type="entry name" value="Glycogen Phosphorylase B"/>
    <property type="match status" value="2"/>
</dbReference>
<name>A0A2R4XLJ5_9BURK</name>
<proteinExistence type="predicted"/>
<dbReference type="KEGG" id="boz:DBV39_13750"/>
<protein>
    <recommendedName>
        <fullName evidence="3">Glycosyltransferase</fullName>
    </recommendedName>
</protein>
<dbReference type="SUPFAM" id="SSF53756">
    <property type="entry name" value="UDP-Glycosyltransferase/glycogen phosphorylase"/>
    <property type="match status" value="1"/>
</dbReference>
<dbReference type="PANTHER" id="PTHR38134">
    <property type="entry name" value="SLR1395 PROTEIN"/>
    <property type="match status" value="1"/>
</dbReference>
<organism evidence="1 2">
    <name type="scientific">Orrella marina</name>
    <dbReference type="NCBI Taxonomy" id="2163011"/>
    <lineage>
        <taxon>Bacteria</taxon>
        <taxon>Pseudomonadati</taxon>
        <taxon>Pseudomonadota</taxon>
        <taxon>Betaproteobacteria</taxon>
        <taxon>Burkholderiales</taxon>
        <taxon>Alcaligenaceae</taxon>
        <taxon>Orrella</taxon>
    </lineage>
</organism>
<dbReference type="AlphaFoldDB" id="A0A2R4XLJ5"/>
<reference evidence="1 2" key="1">
    <citation type="submission" date="2018-04" db="EMBL/GenBank/DDBJ databases">
        <title>Bordetella sp. HZ20 isolated from seawater.</title>
        <authorList>
            <person name="Sun C."/>
        </authorList>
    </citation>
    <scope>NUCLEOTIDE SEQUENCE [LARGE SCALE GENOMIC DNA]</scope>
    <source>
        <strain evidence="1 2">HZ20</strain>
    </source>
</reference>
<dbReference type="OrthoDB" id="503106at2"/>
<keyword evidence="2" id="KW-1185">Reference proteome</keyword>
<dbReference type="InterPro" id="IPR053205">
    <property type="entry name" value="GHMP_kinase_L-arabinokinase"/>
</dbReference>
<accession>A0A2R4XLJ5</accession>
<evidence type="ECO:0000313" key="1">
    <source>
        <dbReference type="EMBL" id="AWB34599.1"/>
    </source>
</evidence>
<dbReference type="Proteomes" id="UP000244571">
    <property type="component" value="Chromosome"/>
</dbReference>
<gene>
    <name evidence="1" type="ORF">DBV39_13750</name>
</gene>